<evidence type="ECO:0000256" key="8">
    <source>
        <dbReference type="RuleBase" id="RU000416"/>
    </source>
</evidence>
<feature type="active site" evidence="7">
    <location>
        <position position="80"/>
    </location>
</feature>
<dbReference type="Gene3D" id="3.90.120.10">
    <property type="entry name" value="DNA Methylase, subunit A, domain 2"/>
    <property type="match status" value="1"/>
</dbReference>
<keyword evidence="3 7" id="KW-0949">S-adenosyl-L-methionine</keyword>
<reference evidence="9" key="2">
    <citation type="journal article" date="2007" name="Comp. Biochem. Physiol. B, Biochem. Mol. Biol.">
        <title>Identification of a novel DNA methyltransferase 2 from the brine shrimp, Artemia franciscana.</title>
        <authorList>
            <person name="Feng C.Z."/>
            <person name="Zhu X.J."/>
            <person name="Dai Z.M."/>
            <person name="Liu F.Q."/>
            <person name="Xiang J.H."/>
            <person name="Yang W.J."/>
        </authorList>
    </citation>
    <scope>NUCLEOTIDE SEQUENCE</scope>
</reference>
<evidence type="ECO:0000256" key="5">
    <source>
        <dbReference type="ARBA" id="ARBA00039681"/>
    </source>
</evidence>
<comment type="similarity">
    <text evidence="7 8">Belongs to the class I-like SAM-binding methyltransferase superfamily. C5-methyltransferase family.</text>
</comment>
<evidence type="ECO:0000256" key="2">
    <source>
        <dbReference type="ARBA" id="ARBA00022679"/>
    </source>
</evidence>
<evidence type="ECO:0000256" key="7">
    <source>
        <dbReference type="PROSITE-ProRule" id="PRU01016"/>
    </source>
</evidence>
<keyword evidence="2 7" id="KW-0808">Transferase</keyword>
<organism evidence="9">
    <name type="scientific">Artemia franciscana</name>
    <name type="common">Brine shrimp</name>
    <name type="synonym">Artemia sanfranciscana</name>
    <dbReference type="NCBI Taxonomy" id="6661"/>
    <lineage>
        <taxon>Eukaryota</taxon>
        <taxon>Metazoa</taxon>
        <taxon>Ecdysozoa</taxon>
        <taxon>Arthropoda</taxon>
        <taxon>Crustacea</taxon>
        <taxon>Branchiopoda</taxon>
        <taxon>Anostraca</taxon>
        <taxon>Artemiidae</taxon>
        <taxon>Artemia</taxon>
    </lineage>
</organism>
<dbReference type="PROSITE" id="PS51679">
    <property type="entry name" value="SAM_MT_C5"/>
    <property type="match status" value="1"/>
</dbReference>
<dbReference type="GO" id="GO:0032259">
    <property type="term" value="P:methylation"/>
    <property type="evidence" value="ECO:0007669"/>
    <property type="project" value="UniProtKB-KW"/>
</dbReference>
<proteinExistence type="evidence at transcript level"/>
<dbReference type="NCBIfam" id="TIGR00675">
    <property type="entry name" value="dcm"/>
    <property type="match status" value="1"/>
</dbReference>
<evidence type="ECO:0000256" key="1">
    <source>
        <dbReference type="ARBA" id="ARBA00022603"/>
    </source>
</evidence>
<sequence>MEYIQVLELFAGLGGLHIAVNNQKDANIQVVKSFEINVNAVKTYQENFGHDVVSNRNILSLSTEELFRQNVNAIFMSPPCQPFTRLGKKLDVNDDRCNAFHHVLKLLPRSPNIQYLLIENVYGFESSKMRDTMLEILQSCGFYTIEFLLSPTDFGVPNSRLRYYLLARKNKKFTFCKHDHTSIVKEFPYCTCRVKSLNDQASICSNCQREVNTNISSLVQQNAGNAAQNSLVNPGKLHSYLDKETDIEQYAVPDKILLRYGNILDLRTFQDSSSCCFTKGYTHLVEGSGSVLVCSRSVTIEEAYKVYNEFKDTDSEAALKSLRKLKIRYFTPKEVERIMCFPDNYTWPKDISDKTKYKLLGNSVNVHVVTLLVALLLHS</sequence>
<dbReference type="PROSITE" id="PS00095">
    <property type="entry name" value="C5_MTASE_2"/>
    <property type="match status" value="1"/>
</dbReference>
<dbReference type="InterPro" id="IPR029063">
    <property type="entry name" value="SAM-dependent_MTases_sf"/>
</dbReference>
<dbReference type="AlphaFoldDB" id="A4ZHI6"/>
<dbReference type="GO" id="GO:0005634">
    <property type="term" value="C:nucleus"/>
    <property type="evidence" value="ECO:0007669"/>
    <property type="project" value="TreeGrafter"/>
</dbReference>
<protein>
    <recommendedName>
        <fullName evidence="5">tRNA (cytosine(38)-C(5))-methyltransferase</fullName>
        <ecNumber evidence="4">2.1.1.204</ecNumber>
    </recommendedName>
    <alternativeName>
        <fullName evidence="6">DNA (cytosine-5)-methyltransferase-like protein 2</fullName>
    </alternativeName>
</protein>
<dbReference type="InterPro" id="IPR050750">
    <property type="entry name" value="C5-MTase"/>
</dbReference>
<dbReference type="Pfam" id="PF00145">
    <property type="entry name" value="DNA_methylase"/>
    <property type="match status" value="1"/>
</dbReference>
<dbReference type="InterPro" id="IPR031303">
    <property type="entry name" value="C5_meth_CS"/>
</dbReference>
<evidence type="ECO:0000313" key="9">
    <source>
        <dbReference type="EMBL" id="ABI23560.1"/>
    </source>
</evidence>
<evidence type="ECO:0000256" key="3">
    <source>
        <dbReference type="ARBA" id="ARBA00022691"/>
    </source>
</evidence>
<dbReference type="PRINTS" id="PR00105">
    <property type="entry name" value="C5METTRFRASE"/>
</dbReference>
<dbReference type="EMBL" id="DQ839545">
    <property type="protein sequence ID" value="ABI23560.1"/>
    <property type="molecule type" value="mRNA"/>
</dbReference>
<dbReference type="EC" id="2.1.1.204" evidence="4"/>
<dbReference type="SUPFAM" id="SSF53335">
    <property type="entry name" value="S-adenosyl-L-methionine-dependent methyltransferases"/>
    <property type="match status" value="1"/>
</dbReference>
<dbReference type="GO" id="GO:0008168">
    <property type="term" value="F:methyltransferase activity"/>
    <property type="evidence" value="ECO:0007669"/>
    <property type="project" value="UniProtKB-KW"/>
</dbReference>
<dbReference type="PANTHER" id="PTHR46098:SF1">
    <property type="entry name" value="TRNA (CYTOSINE(38)-C(5))-METHYLTRANSFERASE"/>
    <property type="match status" value="1"/>
</dbReference>
<dbReference type="PANTHER" id="PTHR46098">
    <property type="entry name" value="TRNA (CYTOSINE(38)-C(5))-METHYLTRANSFERASE"/>
    <property type="match status" value="1"/>
</dbReference>
<name>A4ZHI6_ARTSF</name>
<reference evidence="9" key="1">
    <citation type="submission" date="2006-07" db="EMBL/GenBank/DDBJ databases">
        <authorList>
            <person name="Feng C."/>
            <person name="Yang W."/>
        </authorList>
    </citation>
    <scope>NUCLEOTIDE SEQUENCE</scope>
</reference>
<evidence type="ECO:0000256" key="4">
    <source>
        <dbReference type="ARBA" id="ARBA00039081"/>
    </source>
</evidence>
<dbReference type="InterPro" id="IPR001525">
    <property type="entry name" value="C5_MeTfrase"/>
</dbReference>
<dbReference type="Gene3D" id="3.40.50.150">
    <property type="entry name" value="Vaccinia Virus protein VP39"/>
    <property type="match status" value="1"/>
</dbReference>
<accession>A4ZHI6</accession>
<keyword evidence="1 7" id="KW-0489">Methyltransferase</keyword>
<evidence type="ECO:0000256" key="6">
    <source>
        <dbReference type="ARBA" id="ARBA00042810"/>
    </source>
</evidence>